<proteinExistence type="predicted"/>
<reference evidence="3" key="2">
    <citation type="submission" date="2025-09" db="UniProtKB">
        <authorList>
            <consortium name="Ensembl"/>
        </authorList>
    </citation>
    <scope>IDENTIFICATION</scope>
</reference>
<dbReference type="AlphaFoldDB" id="A0A3Q3K5R8"/>
<keyword evidence="1" id="KW-1133">Transmembrane helix</keyword>
<dbReference type="PROSITE" id="PS50878">
    <property type="entry name" value="RT_POL"/>
    <property type="match status" value="1"/>
</dbReference>
<accession>A0A3Q3K5R8</accession>
<dbReference type="InterPro" id="IPR000477">
    <property type="entry name" value="RT_dom"/>
</dbReference>
<evidence type="ECO:0000259" key="2">
    <source>
        <dbReference type="PROSITE" id="PS50878"/>
    </source>
</evidence>
<feature type="domain" description="Reverse transcriptase" evidence="2">
    <location>
        <begin position="1"/>
        <end position="126"/>
    </location>
</feature>
<evidence type="ECO:0000256" key="1">
    <source>
        <dbReference type="SAM" id="Phobius"/>
    </source>
</evidence>
<dbReference type="Proteomes" id="UP000261600">
    <property type="component" value="Unplaced"/>
</dbReference>
<keyword evidence="4" id="KW-1185">Reference proteome</keyword>
<dbReference type="InterPro" id="IPR043502">
    <property type="entry name" value="DNA/RNA_pol_sf"/>
</dbReference>
<protein>
    <recommendedName>
        <fullName evidence="2">Reverse transcriptase domain-containing protein</fullName>
    </recommendedName>
</protein>
<keyword evidence="1" id="KW-0812">Transmembrane</keyword>
<evidence type="ECO:0000313" key="3">
    <source>
        <dbReference type="Ensembl" id="ENSMALP00000024620.1"/>
    </source>
</evidence>
<dbReference type="Pfam" id="PF00078">
    <property type="entry name" value="RVT_1"/>
    <property type="match status" value="1"/>
</dbReference>
<evidence type="ECO:0000313" key="4">
    <source>
        <dbReference type="Proteomes" id="UP000261600"/>
    </source>
</evidence>
<reference evidence="3" key="1">
    <citation type="submission" date="2025-08" db="UniProtKB">
        <authorList>
            <consortium name="Ensembl"/>
        </authorList>
    </citation>
    <scope>IDENTIFICATION</scope>
</reference>
<dbReference type="Ensembl" id="ENSMALT00000025083.1">
    <property type="protein sequence ID" value="ENSMALP00000024620.1"/>
    <property type="gene ID" value="ENSMALG00000017137.1"/>
</dbReference>
<feature type="transmembrane region" description="Helical" evidence="1">
    <location>
        <begin position="12"/>
        <end position="31"/>
    </location>
</feature>
<keyword evidence="1" id="KW-0472">Membrane</keyword>
<dbReference type="PANTHER" id="PTHR33332">
    <property type="entry name" value="REVERSE TRANSCRIPTASE DOMAIN-CONTAINING PROTEIN"/>
    <property type="match status" value="1"/>
</dbReference>
<dbReference type="SUPFAM" id="SSF56672">
    <property type="entry name" value="DNA/RNA polymerases"/>
    <property type="match status" value="1"/>
</dbReference>
<organism evidence="3 4">
    <name type="scientific">Monopterus albus</name>
    <name type="common">Swamp eel</name>
    <dbReference type="NCBI Taxonomy" id="43700"/>
    <lineage>
        <taxon>Eukaryota</taxon>
        <taxon>Metazoa</taxon>
        <taxon>Chordata</taxon>
        <taxon>Craniata</taxon>
        <taxon>Vertebrata</taxon>
        <taxon>Euteleostomi</taxon>
        <taxon>Actinopterygii</taxon>
        <taxon>Neopterygii</taxon>
        <taxon>Teleostei</taxon>
        <taxon>Neoteleostei</taxon>
        <taxon>Acanthomorphata</taxon>
        <taxon>Anabantaria</taxon>
        <taxon>Synbranchiformes</taxon>
        <taxon>Synbranchidae</taxon>
        <taxon>Monopterus</taxon>
    </lineage>
</organism>
<name>A0A3Q3K5R8_MONAL</name>
<sequence length="323" mass="36224">MIGDQSSSTAPLILGVPQGSILAPLLFLLYMSPLASIISSHNVSFHFYADDIQIYMPLVPPAFGALAALQNCIYDVKVWLAQNLLNLNEDKTEYIVISPHPAVTMSDLGTYASTCSNTVRNLGVIFDTNFNFDCQIKSVVKTSFYQLRLLAKVKPFLSRTDLEKAIHAFGMSRLDYCNALYAGLSQSSLSMLQLVQNAAAQLLTDTRRYAHITPILASLHWLPMKWRVQFKIVLYVFKALYGLAPAYLSDLLSRYLPRRSLRSSAHLALVVPSSRYKKWGGRAFAVYGPVLWNALPLDLRSITELVPFKSALKTYFFKQAFYS</sequence>